<keyword evidence="5" id="KW-0812">Transmembrane</keyword>
<dbReference type="Proteomes" id="UP000494106">
    <property type="component" value="Unassembled WGS sequence"/>
</dbReference>
<dbReference type="Pfam" id="PF13855">
    <property type="entry name" value="LRR_8"/>
    <property type="match status" value="1"/>
</dbReference>
<keyword evidence="5" id="KW-1133">Transmembrane helix</keyword>
<protein>
    <submittedName>
        <fullName evidence="8">Uncharacterized protein</fullName>
    </submittedName>
</protein>
<feature type="region of interest" description="Disordered" evidence="4">
    <location>
        <begin position="319"/>
        <end position="346"/>
    </location>
</feature>
<dbReference type="Gene3D" id="3.80.10.10">
    <property type="entry name" value="Ribonuclease Inhibitor"/>
    <property type="match status" value="1"/>
</dbReference>
<evidence type="ECO:0000313" key="9">
    <source>
        <dbReference type="Proteomes" id="UP000494106"/>
    </source>
</evidence>
<evidence type="ECO:0000256" key="3">
    <source>
        <dbReference type="ARBA" id="ARBA00022737"/>
    </source>
</evidence>
<evidence type="ECO:0000256" key="6">
    <source>
        <dbReference type="SAM" id="SignalP"/>
    </source>
</evidence>
<dbReference type="GO" id="GO:0031012">
    <property type="term" value="C:extracellular matrix"/>
    <property type="evidence" value="ECO:0007669"/>
    <property type="project" value="TreeGrafter"/>
</dbReference>
<evidence type="ECO:0000256" key="1">
    <source>
        <dbReference type="ARBA" id="ARBA00022614"/>
    </source>
</evidence>
<dbReference type="EMBL" id="CADEBD010000309">
    <property type="protein sequence ID" value="CAB3240824.1"/>
    <property type="molecule type" value="Genomic_DNA"/>
</dbReference>
<dbReference type="AlphaFoldDB" id="A0A8S1BDI5"/>
<dbReference type="InterPro" id="IPR050328">
    <property type="entry name" value="Dev_Immune_Receptor"/>
</dbReference>
<dbReference type="SUPFAM" id="SSF52058">
    <property type="entry name" value="L domain-like"/>
    <property type="match status" value="1"/>
</dbReference>
<evidence type="ECO:0000256" key="5">
    <source>
        <dbReference type="SAM" id="Phobius"/>
    </source>
</evidence>
<gene>
    <name evidence="8" type="ORF">APLA_LOCUS15497</name>
    <name evidence="7" type="ORF">APLA_LOCUS9254</name>
</gene>
<dbReference type="InterPro" id="IPR001611">
    <property type="entry name" value="Leu-rich_rpt"/>
</dbReference>
<dbReference type="SMART" id="SM00369">
    <property type="entry name" value="LRR_TYP"/>
    <property type="match status" value="4"/>
</dbReference>
<keyword evidence="2 6" id="KW-0732">Signal</keyword>
<accession>A0A8S1BDI5</accession>
<reference evidence="9 10" key="1">
    <citation type="submission" date="2020-04" db="EMBL/GenBank/DDBJ databases">
        <authorList>
            <person name="Wallbank WR R."/>
            <person name="Pardo Diaz C."/>
            <person name="Kozak K."/>
            <person name="Martin S."/>
            <person name="Jiggins C."/>
            <person name="Moest M."/>
            <person name="Warren A I."/>
            <person name="Byers J.R.P. K."/>
            <person name="Montejo-Kovacevich G."/>
            <person name="Yen C E."/>
        </authorList>
    </citation>
    <scope>NUCLEOTIDE SEQUENCE [LARGE SCALE GENOMIC DNA]</scope>
</reference>
<keyword evidence="9" id="KW-1185">Reference proteome</keyword>
<keyword evidence="3" id="KW-0677">Repeat</keyword>
<evidence type="ECO:0000256" key="4">
    <source>
        <dbReference type="SAM" id="MobiDB-lite"/>
    </source>
</evidence>
<dbReference type="PROSITE" id="PS51450">
    <property type="entry name" value="LRR"/>
    <property type="match status" value="1"/>
</dbReference>
<evidence type="ECO:0000313" key="7">
    <source>
        <dbReference type="EMBL" id="CAB3240824.1"/>
    </source>
</evidence>
<evidence type="ECO:0000256" key="2">
    <source>
        <dbReference type="ARBA" id="ARBA00022729"/>
    </source>
</evidence>
<dbReference type="PANTHER" id="PTHR24373:SF370">
    <property type="entry name" value="FISH-LIPS, ISOFORM E"/>
    <property type="match status" value="1"/>
</dbReference>
<organism evidence="8 9">
    <name type="scientific">Arctia plantaginis</name>
    <name type="common">Wood tiger moth</name>
    <name type="synonym">Phalaena plantaginis</name>
    <dbReference type="NCBI Taxonomy" id="874455"/>
    <lineage>
        <taxon>Eukaryota</taxon>
        <taxon>Metazoa</taxon>
        <taxon>Ecdysozoa</taxon>
        <taxon>Arthropoda</taxon>
        <taxon>Hexapoda</taxon>
        <taxon>Insecta</taxon>
        <taxon>Pterygota</taxon>
        <taxon>Neoptera</taxon>
        <taxon>Endopterygota</taxon>
        <taxon>Lepidoptera</taxon>
        <taxon>Glossata</taxon>
        <taxon>Ditrysia</taxon>
        <taxon>Noctuoidea</taxon>
        <taxon>Erebidae</taxon>
        <taxon>Arctiinae</taxon>
        <taxon>Arctia</taxon>
    </lineage>
</organism>
<keyword evidence="1" id="KW-0433">Leucine-rich repeat</keyword>
<name>A0A8S1BDI5_ARCPL</name>
<feature type="signal peptide" evidence="6">
    <location>
        <begin position="1"/>
        <end position="21"/>
    </location>
</feature>
<dbReference type="Proteomes" id="UP000494256">
    <property type="component" value="Unassembled WGS sequence"/>
</dbReference>
<feature type="compositionally biased region" description="Polar residues" evidence="4">
    <location>
        <begin position="337"/>
        <end position="346"/>
    </location>
</feature>
<proteinExistence type="predicted"/>
<evidence type="ECO:0000313" key="8">
    <source>
        <dbReference type="EMBL" id="CAB3256545.1"/>
    </source>
</evidence>
<feature type="transmembrane region" description="Helical" evidence="5">
    <location>
        <begin position="288"/>
        <end position="308"/>
    </location>
</feature>
<dbReference type="OrthoDB" id="694479at2759"/>
<evidence type="ECO:0000313" key="10">
    <source>
        <dbReference type="Proteomes" id="UP000494256"/>
    </source>
</evidence>
<keyword evidence="5" id="KW-0472">Membrane</keyword>
<dbReference type="InterPro" id="IPR003591">
    <property type="entry name" value="Leu-rich_rpt_typical-subtyp"/>
</dbReference>
<dbReference type="PANTHER" id="PTHR24373">
    <property type="entry name" value="SLIT RELATED LEUCINE-RICH REPEAT NEURONAL PROTEIN"/>
    <property type="match status" value="1"/>
</dbReference>
<dbReference type="InterPro" id="IPR032675">
    <property type="entry name" value="LRR_dom_sf"/>
</dbReference>
<comment type="caution">
    <text evidence="8">The sequence shown here is derived from an EMBL/GenBank/DDBJ whole genome shotgun (WGS) entry which is preliminary data.</text>
</comment>
<dbReference type="EMBL" id="CADEBC010000586">
    <property type="protein sequence ID" value="CAB3256545.1"/>
    <property type="molecule type" value="Genomic_DNA"/>
</dbReference>
<sequence>MYRLMKILFLASILFVPKTWTKEMIEMEALGAKATHCTYEYAFDMYGAHCAGLRLTKIPKLRGGLEILDFSDNKLQAIHADTLSSFTSIKYLYLADNRIYIIDEDAFTGFTYLQSLDLSNNVLLNMPNSILQLPSLRKLYLRGNPILYTSTELAIVRPIKAPLELLDISDCKIKVLPYWGSLPQLVYYNISYNPLTTLNTSHFAPMCNLEKVDLTESTDELKLCSMRSPFLWFQEKRISFQLEDYSKLNTREFEKCPSNDLVLHNATYNRCKADYLQVQSVKTTRRTWLTISGGLAGFLIGFILLLYLMHRHNVAQTKTKSEKLKQATPANDPDRNATANLLRNAS</sequence>
<dbReference type="GO" id="GO:0005615">
    <property type="term" value="C:extracellular space"/>
    <property type="evidence" value="ECO:0007669"/>
    <property type="project" value="TreeGrafter"/>
</dbReference>
<feature type="chain" id="PRO_5036273183" evidence="6">
    <location>
        <begin position="22"/>
        <end position="346"/>
    </location>
</feature>